<feature type="transmembrane region" description="Helical" evidence="6">
    <location>
        <begin position="111"/>
        <end position="132"/>
    </location>
</feature>
<dbReference type="PANTHER" id="PTHR11101">
    <property type="entry name" value="PHOSPHATE TRANSPORTER"/>
    <property type="match status" value="1"/>
</dbReference>
<evidence type="ECO:0000256" key="2">
    <source>
        <dbReference type="ARBA" id="ARBA00022448"/>
    </source>
</evidence>
<feature type="transmembrane region" description="Helical" evidence="6">
    <location>
        <begin position="46"/>
        <end position="69"/>
    </location>
</feature>
<evidence type="ECO:0000313" key="7">
    <source>
        <dbReference type="EMBL" id="EFY07201.1"/>
    </source>
</evidence>
<dbReference type="HOGENOM" id="CLU_021892_0_0_6"/>
<dbReference type="InterPro" id="IPR001204">
    <property type="entry name" value="Phos_transporter"/>
</dbReference>
<feature type="transmembrane region" description="Helical" evidence="6">
    <location>
        <begin position="464"/>
        <end position="490"/>
    </location>
</feature>
<evidence type="ECO:0000313" key="8">
    <source>
        <dbReference type="Proteomes" id="UP000018458"/>
    </source>
</evidence>
<keyword evidence="3 6" id="KW-0812">Transmembrane</keyword>
<dbReference type="GO" id="GO:0005315">
    <property type="term" value="F:phosphate transmembrane transporter activity"/>
    <property type="evidence" value="ECO:0007669"/>
    <property type="project" value="InterPro"/>
</dbReference>
<gene>
    <name evidence="7" type="ORF">HMPREF9444_01007</name>
</gene>
<sequence length="772" mass="85482">MLETIFILLVAFLLILACVDLFVGVSNDAVNFLNSAVGSRIAPLKIILIVASIGVLFGATFSSGMMEVARSGVFHPELFSFYDVILIFFAVMVTDVILINVFNIFGLPTSTTVSIIFELLGAAVCASAYKLYSDGQSFSEIFNYIKSDRTATIVSGILISVAVAFISGAIIQFILRVLFSFRFQNSYRYLGGLFTGFSLTAIIYFLVMKGAKGASFMKPEYIDFINANTTVILWTLFIGLTVLGQILVMIGFNVFKIIILGGTFALAFSFAGNDLVNFIGVPLAALDAFTAWTGSGNDPHLMTMEILNNNEHANSLYLVLAGLIMVTTLWISKKARRVIQTSINLSSSTQGEREQFGATPVGRVITRIGLDVSRATYNIIPQRIKAAIASRYIKAPVVKGEIPLPFDYVRASVNLVLSAILIASATSLKLPLSTTYVTFMVAMGTSFADGAWDRESAVYRISGVVTVIAGWFLTAFSAFTLTFIVCLIFFIFSYPALIILMIITMIIIYRTNFAKTKVTETMQQVIDAKGDNEKVLQAISSAVQVFYKDNLTCLERAFNEFFADNEFKLRKVTHKAFNIMDELEKERSEYYSMALDKEQKVNIDANHYFYLSFTNMYEVSKSVHNALSQAVIHVANRHTIFSGQLKENLEELLQKLQKFALYIDAMSKEPSSDNMDGIAKRAKKLNRSIDKSQLDLVNLIGTEKISMRSSEIYLTFLGTVRNMVNRYLAVALLARALAELTEGKKPEEAATQAQMLVQVNPTAEAISEKVEQ</sequence>
<comment type="subcellular location">
    <subcellularLocation>
        <location evidence="1 6">Membrane</location>
        <topology evidence="1 6">Multi-pass membrane protein</topology>
    </subcellularLocation>
</comment>
<evidence type="ECO:0000256" key="3">
    <source>
        <dbReference type="ARBA" id="ARBA00022692"/>
    </source>
</evidence>
<keyword evidence="8" id="KW-1185">Reference proteome</keyword>
<proteinExistence type="inferred from homology"/>
<protein>
    <recommendedName>
        <fullName evidence="6">Phosphate transporter</fullName>
    </recommendedName>
</protein>
<feature type="transmembrane region" description="Helical" evidence="6">
    <location>
        <begin position="153"/>
        <end position="175"/>
    </location>
</feature>
<comment type="caution">
    <text evidence="7">The sequence shown here is derived from an EMBL/GenBank/DDBJ whole genome shotgun (WGS) entry which is preliminary data.</text>
</comment>
<dbReference type="Pfam" id="PF01384">
    <property type="entry name" value="PHO4"/>
    <property type="match status" value="1"/>
</dbReference>
<keyword evidence="6" id="KW-0592">Phosphate transport</keyword>
<dbReference type="PANTHER" id="PTHR11101:SF16">
    <property type="entry name" value="PHOSPHATE TRANSPORTER"/>
    <property type="match status" value="1"/>
</dbReference>
<keyword evidence="5 6" id="KW-0472">Membrane</keyword>
<feature type="transmembrane region" description="Helical" evidence="6">
    <location>
        <begin position="246"/>
        <end position="268"/>
    </location>
</feature>
<keyword evidence="4 6" id="KW-1133">Transmembrane helix</keyword>
<evidence type="ECO:0000256" key="1">
    <source>
        <dbReference type="ARBA" id="ARBA00004141"/>
    </source>
</evidence>
<name>E8LJX1_SUCHY</name>
<dbReference type="eggNOG" id="COG0306">
    <property type="taxonomic scope" value="Bacteria"/>
</dbReference>
<feature type="transmembrane region" description="Helical" evidence="6">
    <location>
        <begin position="408"/>
        <end position="428"/>
    </location>
</feature>
<organism evidence="7 8">
    <name type="scientific">Succinatimonas hippei (strain DSM 22608 / JCM 16073 / KCTC 15190 / YIT 12066)</name>
    <dbReference type="NCBI Taxonomy" id="762983"/>
    <lineage>
        <taxon>Bacteria</taxon>
        <taxon>Pseudomonadati</taxon>
        <taxon>Pseudomonadota</taxon>
        <taxon>Gammaproteobacteria</taxon>
        <taxon>Aeromonadales</taxon>
        <taxon>Succinivibrionaceae</taxon>
        <taxon>Succinatimonas</taxon>
    </lineage>
</organism>
<evidence type="ECO:0000256" key="5">
    <source>
        <dbReference type="ARBA" id="ARBA00023136"/>
    </source>
</evidence>
<dbReference type="GO" id="GO:0035435">
    <property type="term" value="P:phosphate ion transmembrane transport"/>
    <property type="evidence" value="ECO:0007669"/>
    <property type="project" value="TreeGrafter"/>
</dbReference>
<dbReference type="OrthoDB" id="9779554at2"/>
<dbReference type="STRING" id="762983.HMPREF9444_01007"/>
<feature type="transmembrane region" description="Helical" evidence="6">
    <location>
        <begin position="5"/>
        <end position="26"/>
    </location>
</feature>
<keyword evidence="2 6" id="KW-0813">Transport</keyword>
<comment type="similarity">
    <text evidence="6">Belongs to the inorganic phosphate transporter (PiT) (TC 2.A.20) family.</text>
</comment>
<feature type="transmembrane region" description="Helical" evidence="6">
    <location>
        <begin position="187"/>
        <end position="208"/>
    </location>
</feature>
<dbReference type="EMBL" id="AEVO01000048">
    <property type="protein sequence ID" value="EFY07201.1"/>
    <property type="molecule type" value="Genomic_DNA"/>
</dbReference>
<dbReference type="RefSeq" id="WP_009143209.1">
    <property type="nucleotide sequence ID" value="NZ_GL830985.1"/>
</dbReference>
<feature type="transmembrane region" description="Helical" evidence="6">
    <location>
        <begin position="81"/>
        <end position="105"/>
    </location>
</feature>
<evidence type="ECO:0000256" key="4">
    <source>
        <dbReference type="ARBA" id="ARBA00022989"/>
    </source>
</evidence>
<dbReference type="Proteomes" id="UP000018458">
    <property type="component" value="Unassembled WGS sequence"/>
</dbReference>
<dbReference type="AlphaFoldDB" id="E8LJX1"/>
<feature type="transmembrane region" description="Helical" evidence="6">
    <location>
        <begin position="496"/>
        <end position="513"/>
    </location>
</feature>
<evidence type="ECO:0000256" key="6">
    <source>
        <dbReference type="RuleBase" id="RU363058"/>
    </source>
</evidence>
<reference evidence="7 8" key="1">
    <citation type="submission" date="2011-01" db="EMBL/GenBank/DDBJ databases">
        <authorList>
            <person name="Weinstock G."/>
            <person name="Sodergren E."/>
            <person name="Clifton S."/>
            <person name="Fulton L."/>
            <person name="Fulton B."/>
            <person name="Courtney L."/>
            <person name="Fronick C."/>
            <person name="Harrison M."/>
            <person name="Strong C."/>
            <person name="Farmer C."/>
            <person name="Delahaunty K."/>
            <person name="Markovic C."/>
            <person name="Hall O."/>
            <person name="Minx P."/>
            <person name="Tomlinson C."/>
            <person name="Mitreva M."/>
            <person name="Hou S."/>
            <person name="Chen J."/>
            <person name="Wollam A."/>
            <person name="Pepin K.H."/>
            <person name="Johnson M."/>
            <person name="Bhonagiri V."/>
            <person name="Zhang X."/>
            <person name="Suruliraj S."/>
            <person name="Warren W."/>
            <person name="Chinwalla A."/>
            <person name="Mardis E.R."/>
            <person name="Wilson R.K."/>
        </authorList>
    </citation>
    <scope>NUCLEOTIDE SEQUENCE [LARGE SCALE GENOMIC DNA]</scope>
    <source>
        <strain evidence="8">DSM 22608 / JCM 16073 / KCTC 15190 / YIT 12066</strain>
    </source>
</reference>
<accession>E8LJX1</accession>
<feature type="transmembrane region" description="Helical" evidence="6">
    <location>
        <begin position="315"/>
        <end position="332"/>
    </location>
</feature>
<dbReference type="GO" id="GO:0016020">
    <property type="term" value="C:membrane"/>
    <property type="evidence" value="ECO:0007669"/>
    <property type="project" value="UniProtKB-SubCell"/>
</dbReference>